<organism evidence="2 3">
    <name type="scientific">Saprospira grandis (strain Lewin)</name>
    <dbReference type="NCBI Taxonomy" id="984262"/>
    <lineage>
        <taxon>Bacteria</taxon>
        <taxon>Pseudomonadati</taxon>
        <taxon>Bacteroidota</taxon>
        <taxon>Saprospiria</taxon>
        <taxon>Saprospirales</taxon>
        <taxon>Saprospiraceae</taxon>
        <taxon>Saprospira</taxon>
    </lineage>
</organism>
<dbReference type="AlphaFoldDB" id="H6LA09"/>
<reference evidence="2 3" key="1">
    <citation type="journal article" date="2012" name="Stand. Genomic Sci.">
        <title>Complete genome sequencing and analysis of Saprospira grandis str. Lewin, a predatory marine bacterium.</title>
        <authorList>
            <person name="Saw J.H."/>
            <person name="Yuryev A."/>
            <person name="Kanbe M."/>
            <person name="Hou S."/>
            <person name="Young A.G."/>
            <person name="Aizawa S."/>
            <person name="Alam M."/>
        </authorList>
    </citation>
    <scope>NUCLEOTIDE SEQUENCE [LARGE SCALE GENOMIC DNA]</scope>
    <source>
        <strain evidence="2 3">Lewin</strain>
    </source>
</reference>
<proteinExistence type="predicted"/>
<dbReference type="EMBL" id="CP002831">
    <property type="protein sequence ID" value="AFC24372.1"/>
    <property type="molecule type" value="Genomic_DNA"/>
</dbReference>
<dbReference type="HOGENOM" id="CLU_3239422_0_0_10"/>
<evidence type="ECO:0000313" key="3">
    <source>
        <dbReference type="Proteomes" id="UP000007519"/>
    </source>
</evidence>
<gene>
    <name evidence="2" type="ordered locus">SGRA_1637</name>
</gene>
<keyword evidence="3" id="KW-1185">Reference proteome</keyword>
<dbReference type="KEGG" id="sgn:SGRA_1637"/>
<evidence type="ECO:0000313" key="2">
    <source>
        <dbReference type="EMBL" id="AFC24372.1"/>
    </source>
</evidence>
<sequence length="43" mass="4370">MDSSGPKGQTKALAPMGRADLRATAQPDPPAGRGSPIKKASHN</sequence>
<dbReference type="Proteomes" id="UP000007519">
    <property type="component" value="Chromosome"/>
</dbReference>
<accession>H6LA09</accession>
<evidence type="ECO:0000256" key="1">
    <source>
        <dbReference type="SAM" id="MobiDB-lite"/>
    </source>
</evidence>
<protein>
    <submittedName>
        <fullName evidence="2">Uncharacterized protein</fullName>
    </submittedName>
</protein>
<feature type="region of interest" description="Disordered" evidence="1">
    <location>
        <begin position="1"/>
        <end position="43"/>
    </location>
</feature>
<name>H6LA09_SAPGL</name>